<gene>
    <name evidence="2" type="ORF">AW736_12720</name>
</gene>
<name>A0A178IHX3_9BACT</name>
<sequence length="419" mass="46084">MTSREKIRRAISHQSGPVAVDFGSTAVTGIHASVVAALRRYFGLADTPVKVHEPYQMLGLVEDDLLDAMGADATGIIARNTMFGFPNENWREWETPWGQTVLVPENFRTRPAPGGGLHIFPEGDISAGPSGLMPAGGYFFDAVIRQEPINEDALDPADNCEEFTDFSDADIAHWRREIARAAAGPRAVVAAVGGTALGDIALVPAPFMKKPRGVRDVTEWYVSLMERRDYVRAVFEHESTVALRNLERFAALAGDAVDVVYLCGTDFGTQQSQFCSPATFDELYAPYYKRINDWIHARTKWKTFKHTCGAVVPLIPGLIEAGFDILNPVQCSAKDMDPRRLKNEFGRDVVFWGGGVNTQETLPFGTPAQVYDEVLERLRIFAPGGGFVFNTIHNIQARTPVENIAAMLDAIRDHNKAGG</sequence>
<reference evidence="2 3" key="1">
    <citation type="submission" date="2016-01" db="EMBL/GenBank/DDBJ databases">
        <title>High potential of lignocellulose degradation of a new Verrucomicrobia species.</title>
        <authorList>
            <person name="Wang Y."/>
            <person name="Shi Y."/>
            <person name="Qiu Z."/>
            <person name="Liu S."/>
            <person name="Yang H."/>
        </authorList>
    </citation>
    <scope>NUCLEOTIDE SEQUENCE [LARGE SCALE GENOMIC DNA]</scope>
    <source>
        <strain evidence="2 3">TSB47</strain>
    </source>
</reference>
<dbReference type="OrthoDB" id="1861925at2"/>
<dbReference type="InterPro" id="IPR000257">
    <property type="entry name" value="Uroporphyrinogen_deCOase"/>
</dbReference>
<dbReference type="RefSeq" id="WP_068771122.1">
    <property type="nucleotide sequence ID" value="NZ_CP109796.1"/>
</dbReference>
<evidence type="ECO:0000259" key="1">
    <source>
        <dbReference type="Pfam" id="PF01208"/>
    </source>
</evidence>
<evidence type="ECO:0000313" key="2">
    <source>
        <dbReference type="EMBL" id="OAM89560.1"/>
    </source>
</evidence>
<dbReference type="InterPro" id="IPR038071">
    <property type="entry name" value="UROD/MetE-like_sf"/>
</dbReference>
<dbReference type="InterPro" id="IPR052024">
    <property type="entry name" value="Methanogen_methyltrans"/>
</dbReference>
<dbReference type="AlphaFoldDB" id="A0A178IHX3"/>
<dbReference type="GO" id="GO:0006779">
    <property type="term" value="P:porphyrin-containing compound biosynthetic process"/>
    <property type="evidence" value="ECO:0007669"/>
    <property type="project" value="InterPro"/>
</dbReference>
<dbReference type="EMBL" id="LRRQ01000089">
    <property type="protein sequence ID" value="OAM89560.1"/>
    <property type="molecule type" value="Genomic_DNA"/>
</dbReference>
<dbReference type="Gene3D" id="3.20.20.210">
    <property type="match status" value="1"/>
</dbReference>
<keyword evidence="2" id="KW-0489">Methyltransferase</keyword>
<evidence type="ECO:0000313" key="3">
    <source>
        <dbReference type="Proteomes" id="UP000078486"/>
    </source>
</evidence>
<keyword evidence="2" id="KW-0808">Transferase</keyword>
<dbReference type="GO" id="GO:0004853">
    <property type="term" value="F:uroporphyrinogen decarboxylase activity"/>
    <property type="evidence" value="ECO:0007669"/>
    <property type="project" value="InterPro"/>
</dbReference>
<feature type="domain" description="Uroporphyrinogen decarboxylase (URO-D)" evidence="1">
    <location>
        <begin position="215"/>
        <end position="413"/>
    </location>
</feature>
<dbReference type="PANTHER" id="PTHR47099">
    <property type="entry name" value="METHYLCOBAMIDE:COM METHYLTRANSFERASE MTBA"/>
    <property type="match status" value="1"/>
</dbReference>
<keyword evidence="3" id="KW-1185">Reference proteome</keyword>
<dbReference type="STRING" id="1184151.AW736_12720"/>
<organism evidence="2 3">
    <name type="scientific">Termitidicoccus mucosus</name>
    <dbReference type="NCBI Taxonomy" id="1184151"/>
    <lineage>
        <taxon>Bacteria</taxon>
        <taxon>Pseudomonadati</taxon>
        <taxon>Verrucomicrobiota</taxon>
        <taxon>Opitutia</taxon>
        <taxon>Opitutales</taxon>
        <taxon>Opitutaceae</taxon>
        <taxon>Termitidicoccus</taxon>
    </lineage>
</organism>
<dbReference type="Pfam" id="PF01208">
    <property type="entry name" value="URO-D"/>
    <property type="match status" value="1"/>
</dbReference>
<accession>A0A178IHX3</accession>
<dbReference type="GO" id="GO:0008168">
    <property type="term" value="F:methyltransferase activity"/>
    <property type="evidence" value="ECO:0007669"/>
    <property type="project" value="UniProtKB-KW"/>
</dbReference>
<proteinExistence type="predicted"/>
<comment type="caution">
    <text evidence="2">The sequence shown here is derived from an EMBL/GenBank/DDBJ whole genome shotgun (WGS) entry which is preliminary data.</text>
</comment>
<protein>
    <submittedName>
        <fullName evidence="2">Methyltransferase</fullName>
    </submittedName>
</protein>
<dbReference type="GO" id="GO:0032259">
    <property type="term" value="P:methylation"/>
    <property type="evidence" value="ECO:0007669"/>
    <property type="project" value="UniProtKB-KW"/>
</dbReference>
<dbReference type="SUPFAM" id="SSF51726">
    <property type="entry name" value="UROD/MetE-like"/>
    <property type="match status" value="1"/>
</dbReference>
<dbReference type="Proteomes" id="UP000078486">
    <property type="component" value="Unassembled WGS sequence"/>
</dbReference>
<dbReference type="PANTHER" id="PTHR47099:SF1">
    <property type="entry name" value="METHYLCOBAMIDE:COM METHYLTRANSFERASE MTBA"/>
    <property type="match status" value="1"/>
</dbReference>